<dbReference type="Pfam" id="PF22458">
    <property type="entry name" value="RsmF-B_ferredox"/>
    <property type="match status" value="1"/>
</dbReference>
<keyword evidence="4 5" id="KW-0694">RNA-binding</keyword>
<keyword evidence="2 5" id="KW-0808">Transferase</keyword>
<dbReference type="GO" id="GO:0032259">
    <property type="term" value="P:methylation"/>
    <property type="evidence" value="ECO:0007669"/>
    <property type="project" value="UniProtKB-KW"/>
</dbReference>
<name>A0ABS9D371_9RHOB</name>
<evidence type="ECO:0000313" key="8">
    <source>
        <dbReference type="Proteomes" id="UP001200557"/>
    </source>
</evidence>
<evidence type="ECO:0000256" key="4">
    <source>
        <dbReference type="ARBA" id="ARBA00022884"/>
    </source>
</evidence>
<dbReference type="InterPro" id="IPR049560">
    <property type="entry name" value="MeTrfase_RsmB-F_NOP2_cat"/>
</dbReference>
<dbReference type="PROSITE" id="PS51686">
    <property type="entry name" value="SAM_MT_RSMB_NOP"/>
    <property type="match status" value="1"/>
</dbReference>
<dbReference type="Proteomes" id="UP001200557">
    <property type="component" value="Unassembled WGS sequence"/>
</dbReference>
<dbReference type="PANTHER" id="PTHR22807">
    <property type="entry name" value="NOP2 YEAST -RELATED NOL1/NOP2/FMU SUN DOMAIN-CONTAINING"/>
    <property type="match status" value="1"/>
</dbReference>
<dbReference type="Gene3D" id="3.40.50.150">
    <property type="entry name" value="Vaccinia Virus protein VP39"/>
    <property type="match status" value="1"/>
</dbReference>
<feature type="active site" description="Nucleophile" evidence="5">
    <location>
        <position position="340"/>
    </location>
</feature>
<dbReference type="EMBL" id="JAKGAQ010000005">
    <property type="protein sequence ID" value="MCF2872866.1"/>
    <property type="molecule type" value="Genomic_DNA"/>
</dbReference>
<comment type="similarity">
    <text evidence="5">Belongs to the class I-like SAM-binding methyltransferase superfamily. RsmB/NOP family.</text>
</comment>
<dbReference type="PRINTS" id="PR02008">
    <property type="entry name" value="RCMTFAMILY"/>
</dbReference>
<feature type="binding site" evidence="5">
    <location>
        <position position="287"/>
    </location>
    <ligand>
        <name>S-adenosyl-L-methionine</name>
        <dbReference type="ChEBI" id="CHEBI:59789"/>
    </ligand>
</feature>
<dbReference type="InterPro" id="IPR029063">
    <property type="entry name" value="SAM-dependent_MTases_sf"/>
</dbReference>
<dbReference type="PANTHER" id="PTHR22807:SF53">
    <property type="entry name" value="RIBOSOMAL RNA SMALL SUBUNIT METHYLTRANSFERASE B-RELATED"/>
    <property type="match status" value="1"/>
</dbReference>
<dbReference type="InterPro" id="IPR054728">
    <property type="entry name" value="RsmB-like_ferredoxin"/>
</dbReference>
<feature type="binding site" evidence="5">
    <location>
        <position position="247"/>
    </location>
    <ligand>
        <name>S-adenosyl-L-methionine</name>
        <dbReference type="ChEBI" id="CHEBI:59789"/>
    </ligand>
</feature>
<reference evidence="7 8" key="1">
    <citation type="submission" date="2022-01" db="EMBL/GenBank/DDBJ databases">
        <title>Octadecabacter sp. nov., isolated from a marine alga.</title>
        <authorList>
            <person name="Jin M.S."/>
            <person name="Kim H.M."/>
            <person name="Han D.M."/>
            <person name="Jung J.J."/>
            <person name="Jeon C.O."/>
        </authorList>
    </citation>
    <scope>NUCLEOTIDE SEQUENCE [LARGE SCALE GENOMIC DNA]</scope>
    <source>
        <strain evidence="7 8">G9-8</strain>
    </source>
</reference>
<accession>A0ABS9D371</accession>
<dbReference type="InterPro" id="IPR001678">
    <property type="entry name" value="MeTrfase_RsmB-F_NOP2_dom"/>
</dbReference>
<keyword evidence="8" id="KW-1185">Reference proteome</keyword>
<evidence type="ECO:0000256" key="3">
    <source>
        <dbReference type="ARBA" id="ARBA00022691"/>
    </source>
</evidence>
<sequence length="386" mass="41101">MTPGARIAAAIEILDVILDGASPEKALTGWGRGHRFAGSKDRAAIRDHVFSALRCRASFAWRGGAATGRGIMLGATQADGSQDAMFNGEGHAPRPRDADEIGRAIEDAPRDVRLDVPEWLLPHFDGSLGEDADAALTALQSRAGVFLRVNLRKVTREKAAEILAEDGIKTEPVANVSSALHVIENERRVAQSRAYAGGLVELQDTSSQAAIEALKVTAGLRVLDLCAGGGGKALAMAAFGADVTAHDIDPGRMVDLAPRAERAGVEIATVTTDQLASCDPFDLVLCDAPCSGSGTWRRTPAAKWALTPERLIELTTMQDDVLGSAVDLVRAGGTLAYATCSVFEVENNERVQLFIERSSSFDLVSSHLTMPHARGDGFYLCVMKRR</sequence>
<evidence type="ECO:0000256" key="1">
    <source>
        <dbReference type="ARBA" id="ARBA00022603"/>
    </source>
</evidence>
<keyword evidence="1 5" id="KW-0489">Methyltransferase</keyword>
<comment type="caution">
    <text evidence="7">The sequence shown here is derived from an EMBL/GenBank/DDBJ whole genome shotgun (WGS) entry which is preliminary data.</text>
</comment>
<proteinExistence type="inferred from homology"/>
<protein>
    <submittedName>
        <fullName evidence="7">RsmB/NOP family class I SAM-dependent RNA methyltransferase</fullName>
    </submittedName>
</protein>
<evidence type="ECO:0000259" key="6">
    <source>
        <dbReference type="PROSITE" id="PS51686"/>
    </source>
</evidence>
<dbReference type="GO" id="GO:0008168">
    <property type="term" value="F:methyltransferase activity"/>
    <property type="evidence" value="ECO:0007669"/>
    <property type="project" value="UniProtKB-KW"/>
</dbReference>
<evidence type="ECO:0000256" key="5">
    <source>
        <dbReference type="PROSITE-ProRule" id="PRU01023"/>
    </source>
</evidence>
<feature type="domain" description="SAM-dependent MTase RsmB/NOP-type" evidence="6">
    <location>
        <begin position="135"/>
        <end position="386"/>
    </location>
</feature>
<dbReference type="Pfam" id="PF01189">
    <property type="entry name" value="Methyltr_RsmB-F"/>
    <property type="match status" value="1"/>
</dbReference>
<comment type="caution">
    <text evidence="5">Lacks conserved residue(s) required for the propagation of feature annotation.</text>
</comment>
<gene>
    <name evidence="7" type="ORF">L0664_17500</name>
</gene>
<organism evidence="7 8">
    <name type="scientific">Octadecabacter dasysiphoniae</name>
    <dbReference type="NCBI Taxonomy" id="2909341"/>
    <lineage>
        <taxon>Bacteria</taxon>
        <taxon>Pseudomonadati</taxon>
        <taxon>Pseudomonadota</taxon>
        <taxon>Alphaproteobacteria</taxon>
        <taxon>Rhodobacterales</taxon>
        <taxon>Roseobacteraceae</taxon>
        <taxon>Octadecabacter</taxon>
    </lineage>
</organism>
<evidence type="ECO:0000256" key="2">
    <source>
        <dbReference type="ARBA" id="ARBA00022679"/>
    </source>
</evidence>
<dbReference type="CDD" id="cd02440">
    <property type="entry name" value="AdoMet_MTases"/>
    <property type="match status" value="1"/>
</dbReference>
<dbReference type="Gene3D" id="3.30.70.1170">
    <property type="entry name" value="Sun protein, domain 3"/>
    <property type="match status" value="1"/>
</dbReference>
<evidence type="ECO:0000313" key="7">
    <source>
        <dbReference type="EMBL" id="MCF2872866.1"/>
    </source>
</evidence>
<dbReference type="InterPro" id="IPR023267">
    <property type="entry name" value="RCMT"/>
</dbReference>
<keyword evidence="3 5" id="KW-0949">S-adenosyl-L-methionine</keyword>
<dbReference type="SUPFAM" id="SSF53335">
    <property type="entry name" value="S-adenosyl-L-methionine-dependent methyltransferases"/>
    <property type="match status" value="1"/>
</dbReference>
<dbReference type="RefSeq" id="WP_235227189.1">
    <property type="nucleotide sequence ID" value="NZ_JAKGAQ010000005.1"/>
</dbReference>